<protein>
    <submittedName>
        <fullName evidence="2">Uncharacterized protein</fullName>
    </submittedName>
</protein>
<gene>
    <name evidence="2" type="ORF">MENT_LOCUS47551</name>
</gene>
<reference evidence="2 3" key="1">
    <citation type="submission" date="2020-08" db="EMBL/GenBank/DDBJ databases">
        <authorList>
            <person name="Koutsovoulos G."/>
            <person name="Danchin GJ E."/>
        </authorList>
    </citation>
    <scope>NUCLEOTIDE SEQUENCE [LARGE SCALE GENOMIC DNA]</scope>
</reference>
<organism evidence="2 3">
    <name type="scientific">Meloidogyne enterolobii</name>
    <name type="common">Root-knot nematode worm</name>
    <name type="synonym">Meloidogyne mayaguensis</name>
    <dbReference type="NCBI Taxonomy" id="390850"/>
    <lineage>
        <taxon>Eukaryota</taxon>
        <taxon>Metazoa</taxon>
        <taxon>Ecdysozoa</taxon>
        <taxon>Nematoda</taxon>
        <taxon>Chromadorea</taxon>
        <taxon>Rhabditida</taxon>
        <taxon>Tylenchina</taxon>
        <taxon>Tylenchomorpha</taxon>
        <taxon>Tylenchoidea</taxon>
        <taxon>Meloidogynidae</taxon>
        <taxon>Meloidogyninae</taxon>
        <taxon>Meloidogyne</taxon>
    </lineage>
</organism>
<accession>A0A6V7X5B1</accession>
<keyword evidence="1" id="KW-0175">Coiled coil</keyword>
<dbReference type="AlphaFoldDB" id="A0A6V7X5B1"/>
<dbReference type="Proteomes" id="UP000580250">
    <property type="component" value="Unassembled WGS sequence"/>
</dbReference>
<comment type="caution">
    <text evidence="2">The sequence shown here is derived from an EMBL/GenBank/DDBJ whole genome shotgun (WGS) entry which is preliminary data.</text>
</comment>
<dbReference type="EMBL" id="CAJEWN010001122">
    <property type="protein sequence ID" value="CAD2194526.1"/>
    <property type="molecule type" value="Genomic_DNA"/>
</dbReference>
<evidence type="ECO:0000313" key="3">
    <source>
        <dbReference type="Proteomes" id="UP000580250"/>
    </source>
</evidence>
<evidence type="ECO:0000313" key="2">
    <source>
        <dbReference type="EMBL" id="CAD2194526.1"/>
    </source>
</evidence>
<feature type="coiled-coil region" evidence="1">
    <location>
        <begin position="426"/>
        <end position="515"/>
    </location>
</feature>
<name>A0A6V7X5B1_MELEN</name>
<proteinExistence type="predicted"/>
<sequence>MSEINQLIQTARLNFVDSQFSNWLNVNKYFNLLKNADLSLTEDVYRAYAAIIDALLLHHLDESCQKNFLNTKKIANLILQLDTIIQKSTNIENKNSKKFKLLDYLAKCIIYMRTGDFINACVLADKSPISSKKQKQLILAIYSYSLACEYAFKGLELGDDVDQNLNAVLSLYTLELVVLIRKNCVDENSLLFCNNFMLGSFVFNYTQTFINLPKGNRENESFIFCDQTTILRRSNEYFEGEACLKRAFLLSENIYFLRRFVWLLEEFDEFKEGIYPFIDDLFNSIPEFPQDAFNACSPESISRADIKIFLFRLSQHLKCEFNIEFTLPWIFYKKCNLNHQQFWSFVKCVNNEGIANINLSILIQITTALEQIRDPNIEQIFSDDLINTINFIKKLGEENNFLKIILERYSNLLKMFMPENDWIFVVDNENNKIEAKEREEEEEGNLIEREVVAVDKLEEEINKIIEEEKNLNKKPEKQLLSISTQTDYQQPPQQQQNIQQQINQQQQQLNKQIKIIQDWGETNFNINRWICHNAMLYKIFNRR</sequence>
<evidence type="ECO:0000256" key="1">
    <source>
        <dbReference type="SAM" id="Coils"/>
    </source>
</evidence>